<dbReference type="Proteomes" id="UP000317977">
    <property type="component" value="Unassembled WGS sequence"/>
</dbReference>
<comment type="caution">
    <text evidence="2">The sequence shown here is derived from an EMBL/GenBank/DDBJ whole genome shotgun (WGS) entry which is preliminary data.</text>
</comment>
<name>A0A5C6ELT1_9BACT</name>
<dbReference type="AlphaFoldDB" id="A0A5C6ELT1"/>
<evidence type="ECO:0000313" key="3">
    <source>
        <dbReference type="Proteomes" id="UP000317977"/>
    </source>
</evidence>
<feature type="compositionally biased region" description="Basic and acidic residues" evidence="1">
    <location>
        <begin position="196"/>
        <end position="206"/>
    </location>
</feature>
<gene>
    <name evidence="2" type="ORF">Poly59_40600</name>
</gene>
<evidence type="ECO:0000313" key="2">
    <source>
        <dbReference type="EMBL" id="TWU49445.1"/>
    </source>
</evidence>
<organism evidence="2 3">
    <name type="scientific">Rubripirellula reticaptiva</name>
    <dbReference type="NCBI Taxonomy" id="2528013"/>
    <lineage>
        <taxon>Bacteria</taxon>
        <taxon>Pseudomonadati</taxon>
        <taxon>Planctomycetota</taxon>
        <taxon>Planctomycetia</taxon>
        <taxon>Pirellulales</taxon>
        <taxon>Pirellulaceae</taxon>
        <taxon>Rubripirellula</taxon>
    </lineage>
</organism>
<feature type="compositionally biased region" description="Basic and acidic residues" evidence="1">
    <location>
        <begin position="164"/>
        <end position="176"/>
    </location>
</feature>
<keyword evidence="3" id="KW-1185">Reference proteome</keyword>
<accession>A0A5C6ELT1</accession>
<dbReference type="EMBL" id="SJPX01000004">
    <property type="protein sequence ID" value="TWU49445.1"/>
    <property type="molecule type" value="Genomic_DNA"/>
</dbReference>
<feature type="region of interest" description="Disordered" evidence="1">
    <location>
        <begin position="161"/>
        <end position="206"/>
    </location>
</feature>
<dbReference type="RefSeq" id="WP_146535704.1">
    <property type="nucleotide sequence ID" value="NZ_SJPX01000004.1"/>
</dbReference>
<evidence type="ECO:0000256" key="1">
    <source>
        <dbReference type="SAM" id="MobiDB-lite"/>
    </source>
</evidence>
<feature type="region of interest" description="Disordered" evidence="1">
    <location>
        <begin position="1"/>
        <end position="47"/>
    </location>
</feature>
<protein>
    <submittedName>
        <fullName evidence="2">Uncharacterized protein</fullName>
    </submittedName>
</protein>
<proteinExistence type="predicted"/>
<sequence length="345" mass="38178">MTDPYKKLQQDEHKSVPEADTPDLAPPLDNVTRPAETPTLPDDGGIGWSIGGARQHRLSITFRLRFHLDKDSATIPSFSASDNQNDALYPTVSNILGTAVDRLVSRLVADELDFLRASEFDILVAAGTIVKDLETALPRCLRLLVSHRECRGLIVGSSQQGLYTDHETGDEEHQEKAGGGGHLLSDNGHGILQRKLPKEPPKGQVGERRLDKIREVKRSFAELSFSERDDVEQEAVINLAAESLSLIPVDRIPQIFERVDLPEPKRRVIHDATAQGETPPVPLERMTGKELVDALLSEPFGMTLRDIGSEIGKHHSIPGDISSGKTKQPREPVMQALRELFRRKS</sequence>
<feature type="compositionally biased region" description="Basic and acidic residues" evidence="1">
    <location>
        <begin position="1"/>
        <end position="17"/>
    </location>
</feature>
<reference evidence="2 3" key="1">
    <citation type="submission" date="2019-02" db="EMBL/GenBank/DDBJ databases">
        <title>Deep-cultivation of Planctomycetes and their phenomic and genomic characterization uncovers novel biology.</title>
        <authorList>
            <person name="Wiegand S."/>
            <person name="Jogler M."/>
            <person name="Boedeker C."/>
            <person name="Pinto D."/>
            <person name="Vollmers J."/>
            <person name="Rivas-Marin E."/>
            <person name="Kohn T."/>
            <person name="Peeters S.H."/>
            <person name="Heuer A."/>
            <person name="Rast P."/>
            <person name="Oberbeckmann S."/>
            <person name="Bunk B."/>
            <person name="Jeske O."/>
            <person name="Meyerdierks A."/>
            <person name="Storesund J.E."/>
            <person name="Kallscheuer N."/>
            <person name="Luecker S."/>
            <person name="Lage O.M."/>
            <person name="Pohl T."/>
            <person name="Merkel B.J."/>
            <person name="Hornburger P."/>
            <person name="Mueller R.-W."/>
            <person name="Bruemmer F."/>
            <person name="Labrenz M."/>
            <person name="Spormann A.M."/>
            <person name="Op Den Camp H."/>
            <person name="Overmann J."/>
            <person name="Amann R."/>
            <person name="Jetten M.S.M."/>
            <person name="Mascher T."/>
            <person name="Medema M.H."/>
            <person name="Devos D.P."/>
            <person name="Kaster A.-K."/>
            <person name="Ovreas L."/>
            <person name="Rohde M."/>
            <person name="Galperin M.Y."/>
            <person name="Jogler C."/>
        </authorList>
    </citation>
    <scope>NUCLEOTIDE SEQUENCE [LARGE SCALE GENOMIC DNA]</scope>
    <source>
        <strain evidence="2 3">Poly59</strain>
    </source>
</reference>